<proteinExistence type="predicted"/>
<dbReference type="EMBL" id="MKKU01000201">
    <property type="protein sequence ID" value="RNF19570.1"/>
    <property type="molecule type" value="Genomic_DNA"/>
</dbReference>
<dbReference type="AlphaFoldDB" id="A0A422PPA9"/>
<reference evidence="1 2" key="1">
    <citation type="journal article" date="2018" name="BMC Genomics">
        <title>Genomic comparison of Trypanosoma conorhini and Trypanosoma rangeli to Trypanosoma cruzi strains of high and low virulence.</title>
        <authorList>
            <person name="Bradwell K.R."/>
            <person name="Koparde V.N."/>
            <person name="Matveyev A.V."/>
            <person name="Serrano M.G."/>
            <person name="Alves J.M."/>
            <person name="Parikh H."/>
            <person name="Huang B."/>
            <person name="Lee V."/>
            <person name="Espinosa-Alvarez O."/>
            <person name="Ortiz P.A."/>
            <person name="Costa-Martins A.G."/>
            <person name="Teixeira M.M."/>
            <person name="Buck G.A."/>
        </authorList>
    </citation>
    <scope>NUCLEOTIDE SEQUENCE [LARGE SCALE GENOMIC DNA]</scope>
    <source>
        <strain evidence="1 2">025E</strain>
    </source>
</reference>
<accession>A0A422PPA9</accession>
<evidence type="ECO:0000313" key="2">
    <source>
        <dbReference type="Proteomes" id="UP000284403"/>
    </source>
</evidence>
<gene>
    <name evidence="1" type="ORF">Tco025E_04078</name>
</gene>
<evidence type="ECO:0000313" key="1">
    <source>
        <dbReference type="EMBL" id="RNF19570.1"/>
    </source>
</evidence>
<dbReference type="Proteomes" id="UP000284403">
    <property type="component" value="Unassembled WGS sequence"/>
</dbReference>
<comment type="caution">
    <text evidence="1">The sequence shown here is derived from an EMBL/GenBank/DDBJ whole genome shotgun (WGS) entry which is preliminary data.</text>
</comment>
<name>A0A422PPA9_9TRYP</name>
<organism evidence="1 2">
    <name type="scientific">Trypanosoma conorhini</name>
    <dbReference type="NCBI Taxonomy" id="83891"/>
    <lineage>
        <taxon>Eukaryota</taxon>
        <taxon>Discoba</taxon>
        <taxon>Euglenozoa</taxon>
        <taxon>Kinetoplastea</taxon>
        <taxon>Metakinetoplastina</taxon>
        <taxon>Trypanosomatida</taxon>
        <taxon>Trypanosomatidae</taxon>
        <taxon>Trypanosoma</taxon>
    </lineage>
</organism>
<keyword evidence="2" id="KW-1185">Reference proteome</keyword>
<sequence length="159" mass="18365">MEFMWWLTSSEAALPILNTINKCGETVVDVALRAERYSGHFLRLLLSAGAREARDLYAVAQRRVMGMEEKARRRETASEGRRWRRLQRAFGQSRANLLHCAEKRRGVADREEDGRRRLWLGEHRARGRITEQLTQDLVLVAAAGKDPLQAQRALLERKK</sequence>
<protein>
    <submittedName>
        <fullName evidence="1">Uncharacterized protein</fullName>
    </submittedName>
</protein>
<dbReference type="RefSeq" id="XP_029228892.1">
    <property type="nucleotide sequence ID" value="XM_029370991.1"/>
</dbReference>
<dbReference type="OrthoDB" id="271587at2759"/>
<dbReference type="GeneID" id="40317689"/>